<name>A0A8K1XHM1_9VIRU</name>
<evidence type="ECO:0000256" key="7">
    <source>
        <dbReference type="RuleBase" id="RU361230"/>
    </source>
</evidence>
<reference evidence="9" key="1">
    <citation type="journal article" date="2021" name="Cell Host Microbe">
        <title>Global genome analysis reveals a vast and dynamic anellovirus landscape within the human virome.</title>
        <authorList>
            <person name="Arze C.A."/>
            <person name="Springer S."/>
            <person name="Dudas G."/>
            <person name="Patel S."/>
            <person name="Bhattacharyya A."/>
            <person name="Swaminathan H."/>
            <person name="Brugnara C."/>
            <person name="Delagrave S."/>
            <person name="Ong T."/>
            <person name="Kahvejian A."/>
            <person name="Echelard Y."/>
            <person name="Weinstein E.G."/>
            <person name="Hajjar R.J."/>
            <person name="Andersen K.G."/>
            <person name="Yozwiak N.L."/>
        </authorList>
    </citation>
    <scope>NUCLEOTIDE SEQUENCE</scope>
    <source>
        <strain evidence="9">TF1YBNFAF</strain>
    </source>
</reference>
<evidence type="ECO:0000256" key="1">
    <source>
        <dbReference type="ARBA" id="ARBA00004328"/>
    </source>
</evidence>
<comment type="subcellular location">
    <subcellularLocation>
        <location evidence="1 7">Virion</location>
    </subcellularLocation>
</comment>
<dbReference type="InterPro" id="IPR004219">
    <property type="entry name" value="TTvirus_Unk"/>
</dbReference>
<dbReference type="Pfam" id="PF02956">
    <property type="entry name" value="TT_ORF1"/>
    <property type="match status" value="1"/>
</dbReference>
<keyword evidence="5 7" id="KW-0167">Capsid protein</keyword>
<dbReference type="GO" id="GO:0039615">
    <property type="term" value="C:T=1 icosahedral viral capsid"/>
    <property type="evidence" value="ECO:0007669"/>
    <property type="project" value="UniProtKB-UniRule"/>
</dbReference>
<evidence type="ECO:0000256" key="5">
    <source>
        <dbReference type="ARBA" id="ARBA00022561"/>
    </source>
</evidence>
<evidence type="ECO:0000256" key="3">
    <source>
        <dbReference type="ARBA" id="ARBA00018091"/>
    </source>
</evidence>
<comment type="function">
    <text evidence="7">Self-assembles to form an icosahedral capsid.</text>
</comment>
<comment type="similarity">
    <text evidence="2 7">Belongs to the anelloviridae capsid protein family.</text>
</comment>
<proteinExistence type="inferred from homology"/>
<evidence type="ECO:0000256" key="2">
    <source>
        <dbReference type="ARBA" id="ARBA00006131"/>
    </source>
</evidence>
<sequence>MWWWRRRRWRAPWRRRRWRRRRPRTRRFRRAARRPRRPRVRRPRRRRGWARRYRLRRRRRRRRRRKLILTQWQPAKIRKCLVIGYLALVLCGNGTFSKNYASHSDDYVQKGPFGGGLSSMRFNMRILYDQFKRHLNFWTHTNQDLDLVRYRGCTMTFYRHPEVDFIVKFNRKPPFLDTIVSAPAMHPGMLMTTKHKILVKSFKTKPKGKGTVKVRIRPPTLFDDRWYFQHDICKTTLFTISATPCDLRFPFCPPQTDNPCVNFLVLAGVYNGKLSIEATKVQSQYNALTEAINITTQGTLFNTFKTPEMIKCPPAVKAQDPTDAATNCYKKLDSAWGDTIWNQQTINSFKSNTENLWNARGNQTMTGSKYLNYKTGIYSAIFLSPGRLSPDFGGLYNDIVYNPTTDEGIGNIVWIDWCTKADCNFNDTQSKGVIKDVPLWAALFGYVDFLKKTFKDDQLDKTARLTLISPYTKPQLIGPTQPNKGFVPYDYNFGRAHMPSGESYIPMYYRFRWYICLFHQQKFIEDIVSSGPFAYHGSQPSATLTTKYKFHFLFGGNPVPQQTVRDPCNQPVFDIPGAGGLPRAIQVVDPKYVNEGYTFHAWDFRRGLFGQAAIKRVSGEQTNASLYSSGPKRPRTEIPPQNAEEGSYSREGKLQPWLDSSDQEESETEAPEEEATSPPSLQLQLKQQIREQRQLRCGIQHLFQQLVKTQQNLHINPCLQ</sequence>
<keyword evidence="4 7" id="KW-1140">T=1 icosahedral capsid protein</keyword>
<organism evidence="9">
    <name type="scientific">Alphatorquevirus sp</name>
    <dbReference type="NCBI Taxonomy" id="2809145"/>
    <lineage>
        <taxon>Viruses</taxon>
        <taxon>Monodnaviria</taxon>
        <taxon>Shotokuvirae</taxon>
        <taxon>Commensaviricota</taxon>
        <taxon>Cardeaviricetes</taxon>
        <taxon>Sanitavirales</taxon>
        <taxon>Anelloviridae</taxon>
        <taxon>Alphatorquevirus</taxon>
    </lineage>
</organism>
<dbReference type="EMBL" id="OK574446">
    <property type="protein sequence ID" value="UHS18467.1"/>
    <property type="molecule type" value="Genomic_DNA"/>
</dbReference>
<evidence type="ECO:0000256" key="4">
    <source>
        <dbReference type="ARBA" id="ARBA00022431"/>
    </source>
</evidence>
<evidence type="ECO:0000313" key="9">
    <source>
        <dbReference type="EMBL" id="UHS18467.1"/>
    </source>
</evidence>
<evidence type="ECO:0000256" key="6">
    <source>
        <dbReference type="ARBA" id="ARBA00022844"/>
    </source>
</evidence>
<accession>A0A8K1XHM1</accession>
<keyword evidence="6 7" id="KW-0946">Virion</keyword>
<feature type="region of interest" description="Disordered" evidence="8">
    <location>
        <begin position="622"/>
        <end position="682"/>
    </location>
</feature>
<evidence type="ECO:0000256" key="8">
    <source>
        <dbReference type="SAM" id="MobiDB-lite"/>
    </source>
</evidence>
<protein>
    <recommendedName>
        <fullName evidence="3 7">Capsid protein</fullName>
    </recommendedName>
</protein>
<feature type="compositionally biased region" description="Acidic residues" evidence="8">
    <location>
        <begin position="661"/>
        <end position="675"/>
    </location>
</feature>